<dbReference type="InterPro" id="IPR007627">
    <property type="entry name" value="RNA_pol_sigma70_r2"/>
</dbReference>
<comment type="caution">
    <text evidence="8">The sequence shown here is derived from an EMBL/GenBank/DDBJ whole genome shotgun (WGS) entry which is preliminary data.</text>
</comment>
<evidence type="ECO:0000259" key="7">
    <source>
        <dbReference type="Pfam" id="PF08281"/>
    </source>
</evidence>
<dbReference type="GO" id="GO:0003677">
    <property type="term" value="F:DNA binding"/>
    <property type="evidence" value="ECO:0007669"/>
    <property type="project" value="UniProtKB-KW"/>
</dbReference>
<keyword evidence="5" id="KW-0804">Transcription</keyword>
<evidence type="ECO:0000256" key="4">
    <source>
        <dbReference type="ARBA" id="ARBA00023125"/>
    </source>
</evidence>
<accession>A0A5C6V1F6</accession>
<sequence length="193" mass="22762">MLQESDHVLVSHYIKGNEKAFEILLERHKTKVYQNIYFMVHDGELAEDIFQETFMKVIRTLKSGRYNEEGKFLPWVCRIAHNLVIDHFRREKKMRMVSGGDDYDIFATLDMEELTVEDQLVMDQIGSDVKKLMEQLPEEQKEVVQMRCFQDMSFKEIAENTGVSINTALGRMRYALINIRKMIKEHNIILSPQ</sequence>
<evidence type="ECO:0000313" key="8">
    <source>
        <dbReference type="EMBL" id="TXC77148.1"/>
    </source>
</evidence>
<name>A0A5C6V1F6_9FLAO</name>
<dbReference type="PANTHER" id="PTHR43133:SF8">
    <property type="entry name" value="RNA POLYMERASE SIGMA FACTOR HI_1459-RELATED"/>
    <property type="match status" value="1"/>
</dbReference>
<dbReference type="InterPro" id="IPR013325">
    <property type="entry name" value="RNA_pol_sigma_r2"/>
</dbReference>
<dbReference type="GO" id="GO:0006352">
    <property type="term" value="P:DNA-templated transcription initiation"/>
    <property type="evidence" value="ECO:0007669"/>
    <property type="project" value="InterPro"/>
</dbReference>
<dbReference type="Gene3D" id="1.10.1740.10">
    <property type="match status" value="1"/>
</dbReference>
<feature type="domain" description="RNA polymerase sigma factor 70 region 4 type 2" evidence="7">
    <location>
        <begin position="129"/>
        <end position="167"/>
    </location>
</feature>
<dbReference type="GO" id="GO:0016987">
    <property type="term" value="F:sigma factor activity"/>
    <property type="evidence" value="ECO:0007669"/>
    <property type="project" value="UniProtKB-KW"/>
</dbReference>
<dbReference type="SUPFAM" id="SSF88659">
    <property type="entry name" value="Sigma3 and sigma4 domains of RNA polymerase sigma factors"/>
    <property type="match status" value="1"/>
</dbReference>
<dbReference type="InterPro" id="IPR014284">
    <property type="entry name" value="RNA_pol_sigma-70_dom"/>
</dbReference>
<comment type="similarity">
    <text evidence="1">Belongs to the sigma-70 factor family. ECF subfamily.</text>
</comment>
<dbReference type="Pfam" id="PF08281">
    <property type="entry name" value="Sigma70_r4_2"/>
    <property type="match status" value="1"/>
</dbReference>
<dbReference type="Pfam" id="PF04542">
    <property type="entry name" value="Sigma70_r2"/>
    <property type="match status" value="1"/>
</dbReference>
<feature type="domain" description="RNA polymerase sigma-70 region 2" evidence="6">
    <location>
        <begin position="24"/>
        <end position="93"/>
    </location>
</feature>
<evidence type="ECO:0000256" key="2">
    <source>
        <dbReference type="ARBA" id="ARBA00023015"/>
    </source>
</evidence>
<keyword evidence="2" id="KW-0805">Transcription regulation</keyword>
<dbReference type="PANTHER" id="PTHR43133">
    <property type="entry name" value="RNA POLYMERASE ECF-TYPE SIGMA FACTO"/>
    <property type="match status" value="1"/>
</dbReference>
<evidence type="ECO:0000256" key="1">
    <source>
        <dbReference type="ARBA" id="ARBA00010641"/>
    </source>
</evidence>
<dbReference type="EMBL" id="VORB01000008">
    <property type="protein sequence ID" value="TXC77148.1"/>
    <property type="molecule type" value="Genomic_DNA"/>
</dbReference>
<dbReference type="InterPro" id="IPR039425">
    <property type="entry name" value="RNA_pol_sigma-70-like"/>
</dbReference>
<keyword evidence="3" id="KW-0731">Sigma factor</keyword>
<keyword evidence="4" id="KW-0238">DNA-binding</keyword>
<evidence type="ECO:0000256" key="5">
    <source>
        <dbReference type="ARBA" id="ARBA00023163"/>
    </source>
</evidence>
<dbReference type="AlphaFoldDB" id="A0A5C6V1F6"/>
<evidence type="ECO:0000256" key="3">
    <source>
        <dbReference type="ARBA" id="ARBA00023082"/>
    </source>
</evidence>
<dbReference type="NCBIfam" id="TIGR02937">
    <property type="entry name" value="sigma70-ECF"/>
    <property type="match status" value="1"/>
</dbReference>
<dbReference type="InterPro" id="IPR013249">
    <property type="entry name" value="RNA_pol_sigma70_r4_t2"/>
</dbReference>
<gene>
    <name evidence="8" type="ORF">FRX97_09775</name>
</gene>
<dbReference type="InterPro" id="IPR013324">
    <property type="entry name" value="RNA_pol_sigma_r3/r4-like"/>
</dbReference>
<dbReference type="Proteomes" id="UP000321168">
    <property type="component" value="Unassembled WGS sequence"/>
</dbReference>
<keyword evidence="9" id="KW-1185">Reference proteome</keyword>
<dbReference type="CDD" id="cd06171">
    <property type="entry name" value="Sigma70_r4"/>
    <property type="match status" value="1"/>
</dbReference>
<protein>
    <submittedName>
        <fullName evidence="8">Sigma-70 family RNA polymerase sigma factor</fullName>
    </submittedName>
</protein>
<dbReference type="OrthoDB" id="9790423at2"/>
<evidence type="ECO:0000259" key="6">
    <source>
        <dbReference type="Pfam" id="PF04542"/>
    </source>
</evidence>
<dbReference type="RefSeq" id="WP_147015036.1">
    <property type="nucleotide sequence ID" value="NZ_VORB01000008.1"/>
</dbReference>
<dbReference type="InterPro" id="IPR036388">
    <property type="entry name" value="WH-like_DNA-bd_sf"/>
</dbReference>
<dbReference type="Gene3D" id="1.10.10.10">
    <property type="entry name" value="Winged helix-like DNA-binding domain superfamily/Winged helix DNA-binding domain"/>
    <property type="match status" value="1"/>
</dbReference>
<evidence type="ECO:0000313" key="9">
    <source>
        <dbReference type="Proteomes" id="UP000321168"/>
    </source>
</evidence>
<proteinExistence type="inferred from homology"/>
<reference evidence="8 9" key="1">
    <citation type="submission" date="2019-08" db="EMBL/GenBank/DDBJ databases">
        <title>Genome of Luteibaculum oceani JCM 18817.</title>
        <authorList>
            <person name="Bowman J.P."/>
        </authorList>
    </citation>
    <scope>NUCLEOTIDE SEQUENCE [LARGE SCALE GENOMIC DNA]</scope>
    <source>
        <strain evidence="8 9">JCM 18817</strain>
    </source>
</reference>
<dbReference type="SUPFAM" id="SSF88946">
    <property type="entry name" value="Sigma2 domain of RNA polymerase sigma factors"/>
    <property type="match status" value="1"/>
</dbReference>
<organism evidence="8 9">
    <name type="scientific">Luteibaculum oceani</name>
    <dbReference type="NCBI Taxonomy" id="1294296"/>
    <lineage>
        <taxon>Bacteria</taxon>
        <taxon>Pseudomonadati</taxon>
        <taxon>Bacteroidota</taxon>
        <taxon>Flavobacteriia</taxon>
        <taxon>Flavobacteriales</taxon>
        <taxon>Luteibaculaceae</taxon>
        <taxon>Luteibaculum</taxon>
    </lineage>
</organism>